<feature type="domain" description="Phosphatidic acid phosphatase type 2/haloperoxidase" evidence="2">
    <location>
        <begin position="132"/>
        <end position="219"/>
    </location>
</feature>
<dbReference type="InterPro" id="IPR000326">
    <property type="entry name" value="PAP2/HPO"/>
</dbReference>
<reference evidence="3" key="1">
    <citation type="journal article" date="2020" name="Nature">
        <title>Giant virus diversity and host interactions through global metagenomics.</title>
        <authorList>
            <person name="Schulz F."/>
            <person name="Roux S."/>
            <person name="Paez-Espino D."/>
            <person name="Jungbluth S."/>
            <person name="Walsh D.A."/>
            <person name="Denef V.J."/>
            <person name="McMahon K.D."/>
            <person name="Konstantinidis K.T."/>
            <person name="Eloe-Fadrosh E.A."/>
            <person name="Kyrpides N.C."/>
            <person name="Woyke T."/>
        </authorList>
    </citation>
    <scope>NUCLEOTIDE SEQUENCE</scope>
    <source>
        <strain evidence="3">GVMAG-M-3300027810-10</strain>
    </source>
</reference>
<keyword evidence="1" id="KW-1133">Transmembrane helix</keyword>
<proteinExistence type="predicted"/>
<name>A0A6C0LL18_9ZZZZ</name>
<dbReference type="Pfam" id="PF01569">
    <property type="entry name" value="PAP2"/>
    <property type="match status" value="1"/>
</dbReference>
<dbReference type="Gene3D" id="1.20.144.10">
    <property type="entry name" value="Phosphatidic acid phosphatase type 2/haloperoxidase"/>
    <property type="match status" value="1"/>
</dbReference>
<evidence type="ECO:0000256" key="1">
    <source>
        <dbReference type="SAM" id="Phobius"/>
    </source>
</evidence>
<feature type="transmembrane region" description="Helical" evidence="1">
    <location>
        <begin position="5"/>
        <end position="22"/>
    </location>
</feature>
<evidence type="ECO:0000313" key="3">
    <source>
        <dbReference type="EMBL" id="QHU29892.1"/>
    </source>
</evidence>
<protein>
    <recommendedName>
        <fullName evidence="2">Phosphatidic acid phosphatase type 2/haloperoxidase domain-containing protein</fullName>
    </recommendedName>
</protein>
<organism evidence="3">
    <name type="scientific">viral metagenome</name>
    <dbReference type="NCBI Taxonomy" id="1070528"/>
    <lineage>
        <taxon>unclassified sequences</taxon>
        <taxon>metagenomes</taxon>
        <taxon>organismal metagenomes</taxon>
    </lineage>
</organism>
<keyword evidence="1" id="KW-0472">Membrane</keyword>
<dbReference type="InterPro" id="IPR036938">
    <property type="entry name" value="PAP2/HPO_sf"/>
</dbReference>
<dbReference type="SUPFAM" id="SSF48317">
    <property type="entry name" value="Acid phosphatase/Vanadium-dependent haloperoxidase"/>
    <property type="match status" value="1"/>
</dbReference>
<sequence length="234" mass="27306">MRKIIISSMFCVIIIWITYPIYEDFVNHKTFSNTDVWGIRELSFTKHITVLTKEILGTIPKIPYIDSNKDKEEDKIRKELDEIKYEISTCSNYTLNRIKEEISLDGILNRFLYTSLDKEIINNVINIHVNPLIMTIKKTFNRVRPYKLDETIIPLIDKQPSPSYPSGHAIQSYFIAFLLGEKEPLNKTHYIDSAHDISINRMISGVNYRSDIEYGKMIANKIYAFFSESNNPLL</sequence>
<evidence type="ECO:0000259" key="2">
    <source>
        <dbReference type="Pfam" id="PF01569"/>
    </source>
</evidence>
<keyword evidence="1" id="KW-0812">Transmembrane</keyword>
<accession>A0A6C0LL18</accession>
<dbReference type="EMBL" id="MN740498">
    <property type="protein sequence ID" value="QHU29892.1"/>
    <property type="molecule type" value="Genomic_DNA"/>
</dbReference>
<dbReference type="AlphaFoldDB" id="A0A6C0LL18"/>